<evidence type="ECO:0000256" key="2">
    <source>
        <dbReference type="ARBA" id="ARBA00008847"/>
    </source>
</evidence>
<dbReference type="Gene3D" id="3.20.20.70">
    <property type="entry name" value="Aldolase class I"/>
    <property type="match status" value="1"/>
</dbReference>
<dbReference type="CDD" id="cd04725">
    <property type="entry name" value="OMP_decarboxylase_like"/>
    <property type="match status" value="1"/>
</dbReference>
<dbReference type="InterPro" id="IPR001754">
    <property type="entry name" value="OMPdeCOase_dom"/>
</dbReference>
<evidence type="ECO:0000313" key="10">
    <source>
        <dbReference type="Proteomes" id="UP001204000"/>
    </source>
</evidence>
<keyword evidence="5 9" id="KW-0456">Lyase</keyword>
<evidence type="ECO:0000256" key="1">
    <source>
        <dbReference type="ARBA" id="ARBA00004861"/>
    </source>
</evidence>
<comment type="pathway">
    <text evidence="1">Pyrimidine metabolism; UMP biosynthesis via de novo pathway; UMP from orotate: step 2/2.</text>
</comment>
<dbReference type="Proteomes" id="UP001204000">
    <property type="component" value="Unassembled WGS sequence"/>
</dbReference>
<proteinExistence type="inferred from homology"/>
<evidence type="ECO:0000259" key="8">
    <source>
        <dbReference type="SMART" id="SM00934"/>
    </source>
</evidence>
<dbReference type="EC" id="4.1.1.23" evidence="7"/>
<dbReference type="EMBL" id="JAMFTQ010000002">
    <property type="protein sequence ID" value="MCP1387140.1"/>
    <property type="molecule type" value="Genomic_DNA"/>
</dbReference>
<dbReference type="RefSeq" id="WP_253576153.1">
    <property type="nucleotide sequence ID" value="NZ_JAMFTQ010000002.1"/>
</dbReference>
<evidence type="ECO:0000256" key="5">
    <source>
        <dbReference type="ARBA" id="ARBA00023239"/>
    </source>
</evidence>
<dbReference type="SUPFAM" id="SSF51366">
    <property type="entry name" value="Ribulose-phoshate binding barrel"/>
    <property type="match status" value="1"/>
</dbReference>
<comment type="catalytic activity">
    <reaction evidence="6">
        <text>orotidine 5'-phosphate + H(+) = UMP + CO2</text>
        <dbReference type="Rhea" id="RHEA:11596"/>
        <dbReference type="ChEBI" id="CHEBI:15378"/>
        <dbReference type="ChEBI" id="CHEBI:16526"/>
        <dbReference type="ChEBI" id="CHEBI:57538"/>
        <dbReference type="ChEBI" id="CHEBI:57865"/>
        <dbReference type="EC" id="4.1.1.23"/>
    </reaction>
</comment>
<dbReference type="PANTHER" id="PTHR43375:SF1">
    <property type="entry name" value="OROTIDINE 5'-PHOSPHATE DECARBOXYLASE"/>
    <property type="match status" value="1"/>
</dbReference>
<reference evidence="9" key="1">
    <citation type="submission" date="2022-05" db="EMBL/GenBank/DDBJ databases">
        <title>Corynebacterium sp. TA-R-1 sp. nov., isolated from human feces.</title>
        <authorList>
            <person name="Shamsuzzaman M."/>
            <person name="Dahal R.H."/>
        </authorList>
    </citation>
    <scope>NUCLEOTIDE SEQUENCE</scope>
    <source>
        <strain evidence="9">TA-R-1</strain>
    </source>
</reference>
<dbReference type="Pfam" id="PF00215">
    <property type="entry name" value="OMPdecase"/>
    <property type="match status" value="1"/>
</dbReference>
<accession>A0ABT1G0E0</accession>
<name>A0ABT1G0E0_9CORY</name>
<comment type="similarity">
    <text evidence="2">Belongs to the OMP decarboxylase family. Type 2 subfamily.</text>
</comment>
<evidence type="ECO:0000256" key="4">
    <source>
        <dbReference type="ARBA" id="ARBA00022975"/>
    </source>
</evidence>
<dbReference type="SMART" id="SM00934">
    <property type="entry name" value="OMPdecase"/>
    <property type="match status" value="1"/>
</dbReference>
<protein>
    <recommendedName>
        <fullName evidence="7">Orotidine-5'-phosphate decarboxylase</fullName>
        <ecNumber evidence="7">4.1.1.23</ecNumber>
    </recommendedName>
</protein>
<dbReference type="GO" id="GO:0004590">
    <property type="term" value="F:orotidine-5'-phosphate decarboxylase activity"/>
    <property type="evidence" value="ECO:0007669"/>
    <property type="project" value="UniProtKB-EC"/>
</dbReference>
<keyword evidence="3" id="KW-0210">Decarboxylase</keyword>
<feature type="domain" description="Orotidine 5'-phosphate decarboxylase" evidence="8">
    <location>
        <begin position="20"/>
        <end position="273"/>
    </location>
</feature>
<evidence type="ECO:0000256" key="6">
    <source>
        <dbReference type="ARBA" id="ARBA00049157"/>
    </source>
</evidence>
<organism evidence="9 10">
    <name type="scientific">Corynebacterium stercoris</name>
    <dbReference type="NCBI Taxonomy" id="2943490"/>
    <lineage>
        <taxon>Bacteria</taxon>
        <taxon>Bacillati</taxon>
        <taxon>Actinomycetota</taxon>
        <taxon>Actinomycetes</taxon>
        <taxon>Mycobacteriales</taxon>
        <taxon>Corynebacteriaceae</taxon>
        <taxon>Corynebacterium</taxon>
    </lineage>
</organism>
<evidence type="ECO:0000256" key="3">
    <source>
        <dbReference type="ARBA" id="ARBA00022793"/>
    </source>
</evidence>
<evidence type="ECO:0000256" key="7">
    <source>
        <dbReference type="NCBIfam" id="TIGR02127"/>
    </source>
</evidence>
<dbReference type="InterPro" id="IPR011995">
    <property type="entry name" value="OMPdecase_type-2"/>
</dbReference>
<dbReference type="NCBIfam" id="TIGR02127">
    <property type="entry name" value="pyrF_sub2"/>
    <property type="match status" value="1"/>
</dbReference>
<dbReference type="InterPro" id="IPR013785">
    <property type="entry name" value="Aldolase_TIM"/>
</dbReference>
<dbReference type="PANTHER" id="PTHR43375">
    <property type="entry name" value="OROTIDINE 5'-PHOSPHATE DECARBOXYLASE"/>
    <property type="match status" value="1"/>
</dbReference>
<gene>
    <name evidence="9" type="primary">pyrF</name>
    <name evidence="9" type="ORF">M5J20_02895</name>
</gene>
<dbReference type="InterPro" id="IPR011060">
    <property type="entry name" value="RibuloseP-bd_barrel"/>
</dbReference>
<keyword evidence="4" id="KW-0665">Pyrimidine biosynthesis</keyword>
<sequence>MADQLGFGERLVAAGREHGRLCVGIDPHDKLLAQWGLPATADGVRTFALTCVEAFAGAVALVKPQVAFFERFGSQGFAVLEETLAALRENGTLCLADAKRGDIGSTMAGYAAAWLSPGSPLEADAVTLTPYLGVGSLAPAVEVAEANGKGVFVMSANSNPEAEAFQSARLAGVRADGTEELNPTVAQFMVDECAALNRDRAVGNVGVVVGATVDTPPALDALNAAVLMPGVGAQGATFADADRLGGQRTELVFPSVSRSVLAHGPDAAELRKHARDLASQRG</sequence>
<evidence type="ECO:0000313" key="9">
    <source>
        <dbReference type="EMBL" id="MCP1387140.1"/>
    </source>
</evidence>
<comment type="caution">
    <text evidence="9">The sequence shown here is derived from an EMBL/GenBank/DDBJ whole genome shotgun (WGS) entry which is preliminary data.</text>
</comment>
<keyword evidence="10" id="KW-1185">Reference proteome</keyword>